<organism evidence="3 4">
    <name type="scientific">Coniosporium apollinis</name>
    <dbReference type="NCBI Taxonomy" id="61459"/>
    <lineage>
        <taxon>Eukaryota</taxon>
        <taxon>Fungi</taxon>
        <taxon>Dikarya</taxon>
        <taxon>Ascomycota</taxon>
        <taxon>Pezizomycotina</taxon>
        <taxon>Dothideomycetes</taxon>
        <taxon>Dothideomycetes incertae sedis</taxon>
        <taxon>Coniosporium</taxon>
    </lineage>
</organism>
<evidence type="ECO:0000256" key="1">
    <source>
        <dbReference type="SAM" id="MobiDB-lite"/>
    </source>
</evidence>
<reference evidence="3" key="1">
    <citation type="submission" date="2022-10" db="EMBL/GenBank/DDBJ databases">
        <title>Culturing micro-colonial fungi from biological soil crusts in the Mojave desert and describing Neophaeococcomyces mojavensis, and introducing the new genera and species Taxawa tesnikishii.</title>
        <authorList>
            <person name="Kurbessoian T."/>
            <person name="Stajich J.E."/>
        </authorList>
    </citation>
    <scope>NUCLEOTIDE SEQUENCE</scope>
    <source>
        <strain evidence="3">TK_1</strain>
    </source>
</reference>
<feature type="compositionally biased region" description="Polar residues" evidence="1">
    <location>
        <begin position="53"/>
        <end position="63"/>
    </location>
</feature>
<dbReference type="PANTHER" id="PTHR46023">
    <property type="entry name" value="LIPASE CLASS 3 PROTEIN-LIKE"/>
    <property type="match status" value="1"/>
</dbReference>
<accession>A0ABQ9NYZ2</accession>
<sequence length="588" mass="63348">MTLLQFGHGRHHKRKQELLCDQAKPQPYPSNGNALSRPKINSPTTGILPPAVISSQQLQRTSYPTPPQNNRPYAQPRPRAPVPPQKYLSPQATQPVTTNKPVPMVVWQPPPEHRSSSPQCAMLKSTLNLGATLVAPFNAAAASVNNLHDGLHQRTTEYMNQGAALCDIISSRLNAIITSIDGEVFSGNENELVVGQTPPPPYSGALVPSSADVPGSANTKAPPPPNSSNHFSKVWLYANSRMPPHLPPLKVYLPTWPLLCLAAQYSERVYARPTSAEHESHIEADWRAGTKAMVLKSVLNDDTNTIVFAIRGSQTFMDWAVNFRPAPSSPEGFLDDPGNLCHAGFLHVARSMIRPVAARLRQLITESPARACKCSLLITGHSAGGAVAALLFSHMLSTNISSELTELVPFFKRVHCVTFGAPPVSLLPLQKPEREDCKKSLFFAFVNEGDPVPRADRAVVGNLVKLYTSPSPASICSSTIHLGTALLPLKTGKGKKPAAKKATTGADHSGPLPSWKVPPSTLSNAGRLVLLRNTAGTPAGQEHIEASTVTDAQLREVVFGDPICHMMKLYARRIEILATRAVTAGGFG</sequence>
<evidence type="ECO:0000259" key="2">
    <source>
        <dbReference type="Pfam" id="PF01764"/>
    </source>
</evidence>
<dbReference type="PANTHER" id="PTHR46023:SF6">
    <property type="entry name" value="LIPASE CLASS 3 FAMILY PROTEIN"/>
    <property type="match status" value="1"/>
</dbReference>
<dbReference type="Proteomes" id="UP001172684">
    <property type="component" value="Unassembled WGS sequence"/>
</dbReference>
<dbReference type="Gene3D" id="3.40.50.1820">
    <property type="entry name" value="alpha/beta hydrolase"/>
    <property type="match status" value="1"/>
</dbReference>
<proteinExistence type="predicted"/>
<feature type="region of interest" description="Disordered" evidence="1">
    <location>
        <begin position="492"/>
        <end position="517"/>
    </location>
</feature>
<dbReference type="EMBL" id="JAPDRL010000025">
    <property type="protein sequence ID" value="KAJ9665813.1"/>
    <property type="molecule type" value="Genomic_DNA"/>
</dbReference>
<feature type="region of interest" description="Disordered" evidence="1">
    <location>
        <begin position="1"/>
        <end position="86"/>
    </location>
</feature>
<keyword evidence="4" id="KW-1185">Reference proteome</keyword>
<name>A0ABQ9NYZ2_9PEZI</name>
<feature type="compositionally biased region" description="Polar residues" evidence="1">
    <location>
        <begin position="29"/>
        <end position="45"/>
    </location>
</feature>
<gene>
    <name evidence="3" type="ORF">H2201_004121</name>
</gene>
<dbReference type="InterPro" id="IPR002921">
    <property type="entry name" value="Fungal_lipase-type"/>
</dbReference>
<evidence type="ECO:0000313" key="3">
    <source>
        <dbReference type="EMBL" id="KAJ9665813.1"/>
    </source>
</evidence>
<feature type="domain" description="Fungal lipase-type" evidence="2">
    <location>
        <begin position="307"/>
        <end position="455"/>
    </location>
</feature>
<dbReference type="InterPro" id="IPR029058">
    <property type="entry name" value="AB_hydrolase_fold"/>
</dbReference>
<evidence type="ECO:0000313" key="4">
    <source>
        <dbReference type="Proteomes" id="UP001172684"/>
    </source>
</evidence>
<protein>
    <recommendedName>
        <fullName evidence="2">Fungal lipase-type domain-containing protein</fullName>
    </recommendedName>
</protein>
<feature type="region of interest" description="Disordered" evidence="1">
    <location>
        <begin position="206"/>
        <end position="227"/>
    </location>
</feature>
<dbReference type="SUPFAM" id="SSF53474">
    <property type="entry name" value="alpha/beta-Hydrolases"/>
    <property type="match status" value="1"/>
</dbReference>
<dbReference type="CDD" id="cd00519">
    <property type="entry name" value="Lipase_3"/>
    <property type="match status" value="1"/>
</dbReference>
<dbReference type="Pfam" id="PF01764">
    <property type="entry name" value="Lipase_3"/>
    <property type="match status" value="1"/>
</dbReference>
<comment type="caution">
    <text evidence="3">The sequence shown here is derived from an EMBL/GenBank/DDBJ whole genome shotgun (WGS) entry which is preliminary data.</text>
</comment>